<sequence>MHTLSIQKFHLVKSIIVECLFTYMWFNQRTDGSKEYTSMWLLYRAFITIWLLYRAIFYHYITNLAVVQGMQYHHITMWLLYRGSILPLYYHYITIWLLCRAVYYHYITMWLLLYKAHFTMWLLYSADPIPIHTPPNALQIDHRS</sequence>
<dbReference type="Proteomes" id="UP000828390">
    <property type="component" value="Unassembled WGS sequence"/>
</dbReference>
<evidence type="ECO:0000313" key="2">
    <source>
        <dbReference type="EMBL" id="KAH3735291.1"/>
    </source>
</evidence>
<keyword evidence="1" id="KW-1133">Transmembrane helix</keyword>
<feature type="transmembrane region" description="Helical" evidence="1">
    <location>
        <begin position="6"/>
        <end position="26"/>
    </location>
</feature>
<evidence type="ECO:0000313" key="3">
    <source>
        <dbReference type="Proteomes" id="UP000828390"/>
    </source>
</evidence>
<reference evidence="2" key="2">
    <citation type="submission" date="2020-11" db="EMBL/GenBank/DDBJ databases">
        <authorList>
            <person name="McCartney M.A."/>
            <person name="Auch B."/>
            <person name="Kono T."/>
            <person name="Mallez S."/>
            <person name="Becker A."/>
            <person name="Gohl D.M."/>
            <person name="Silverstein K.A.T."/>
            <person name="Koren S."/>
            <person name="Bechman K.B."/>
            <person name="Herman A."/>
            <person name="Abrahante J.E."/>
            <person name="Garbe J."/>
        </authorList>
    </citation>
    <scope>NUCLEOTIDE SEQUENCE</scope>
    <source>
        <strain evidence="2">Duluth1</strain>
        <tissue evidence="2">Whole animal</tissue>
    </source>
</reference>
<reference evidence="2" key="1">
    <citation type="journal article" date="2019" name="bioRxiv">
        <title>The Genome of the Zebra Mussel, Dreissena polymorpha: A Resource for Invasive Species Research.</title>
        <authorList>
            <person name="McCartney M.A."/>
            <person name="Auch B."/>
            <person name="Kono T."/>
            <person name="Mallez S."/>
            <person name="Zhang Y."/>
            <person name="Obille A."/>
            <person name="Becker A."/>
            <person name="Abrahante J.E."/>
            <person name="Garbe J."/>
            <person name="Badalamenti J.P."/>
            <person name="Herman A."/>
            <person name="Mangelson H."/>
            <person name="Liachko I."/>
            <person name="Sullivan S."/>
            <person name="Sone E.D."/>
            <person name="Koren S."/>
            <person name="Silverstein K.A.T."/>
            <person name="Beckman K.B."/>
            <person name="Gohl D.M."/>
        </authorList>
    </citation>
    <scope>NUCLEOTIDE SEQUENCE</scope>
    <source>
        <strain evidence="2">Duluth1</strain>
        <tissue evidence="2">Whole animal</tissue>
    </source>
</reference>
<dbReference type="EMBL" id="JAIWYP010000011">
    <property type="protein sequence ID" value="KAH3735291.1"/>
    <property type="molecule type" value="Genomic_DNA"/>
</dbReference>
<dbReference type="AlphaFoldDB" id="A0A9D4CZX1"/>
<comment type="caution">
    <text evidence="2">The sequence shown here is derived from an EMBL/GenBank/DDBJ whole genome shotgun (WGS) entry which is preliminary data.</text>
</comment>
<name>A0A9D4CZX1_DREPO</name>
<feature type="transmembrane region" description="Helical" evidence="1">
    <location>
        <begin position="38"/>
        <end position="61"/>
    </location>
</feature>
<organism evidence="2 3">
    <name type="scientific">Dreissena polymorpha</name>
    <name type="common">Zebra mussel</name>
    <name type="synonym">Mytilus polymorpha</name>
    <dbReference type="NCBI Taxonomy" id="45954"/>
    <lineage>
        <taxon>Eukaryota</taxon>
        <taxon>Metazoa</taxon>
        <taxon>Spiralia</taxon>
        <taxon>Lophotrochozoa</taxon>
        <taxon>Mollusca</taxon>
        <taxon>Bivalvia</taxon>
        <taxon>Autobranchia</taxon>
        <taxon>Heteroconchia</taxon>
        <taxon>Euheterodonta</taxon>
        <taxon>Imparidentia</taxon>
        <taxon>Neoheterodontei</taxon>
        <taxon>Myida</taxon>
        <taxon>Dreissenoidea</taxon>
        <taxon>Dreissenidae</taxon>
        <taxon>Dreissena</taxon>
    </lineage>
</organism>
<keyword evidence="1" id="KW-0812">Transmembrane</keyword>
<evidence type="ECO:0000256" key="1">
    <source>
        <dbReference type="SAM" id="Phobius"/>
    </source>
</evidence>
<gene>
    <name evidence="2" type="ORF">DPMN_041756</name>
</gene>
<proteinExistence type="predicted"/>
<keyword evidence="1" id="KW-0472">Membrane</keyword>
<accession>A0A9D4CZX1</accession>
<feature type="transmembrane region" description="Helical" evidence="1">
    <location>
        <begin position="89"/>
        <end position="113"/>
    </location>
</feature>
<protein>
    <submittedName>
        <fullName evidence="2">Uncharacterized protein</fullName>
    </submittedName>
</protein>
<keyword evidence="3" id="KW-1185">Reference proteome</keyword>